<accession>A0A8K0G2T0</accession>
<feature type="domain" description="YqaJ viral recombinase" evidence="1">
    <location>
        <begin position="16"/>
        <end position="116"/>
    </location>
</feature>
<dbReference type="CDD" id="cd22343">
    <property type="entry name" value="PDDEXK_lambda_exonuclease-like"/>
    <property type="match status" value="1"/>
</dbReference>
<dbReference type="InterPro" id="IPR051703">
    <property type="entry name" value="NF-kappa-B_Signaling_Reg"/>
</dbReference>
<dbReference type="InterPro" id="IPR011335">
    <property type="entry name" value="Restrct_endonuc-II-like"/>
</dbReference>
<sequence>MSISQLTLQQNNSAVWFEERRKRITASSFGKVCKIKRTTNPKNTIKYLINGLNSIKATNYGIDNEPIALKDFESRSGLEVEECGFFIDYEDCYIGATPDGLIGSNGKIEIKCARFSTVKEAI</sequence>
<dbReference type="EMBL" id="VTPC01064189">
    <property type="protein sequence ID" value="KAF2889650.1"/>
    <property type="molecule type" value="Genomic_DNA"/>
</dbReference>
<comment type="caution">
    <text evidence="2">The sequence shown here is derived from an EMBL/GenBank/DDBJ whole genome shotgun (WGS) entry which is preliminary data.</text>
</comment>
<dbReference type="PANTHER" id="PTHR46609">
    <property type="entry name" value="EXONUCLEASE, PHAGE-TYPE/RECB, C-TERMINAL DOMAIN-CONTAINING PROTEIN"/>
    <property type="match status" value="1"/>
</dbReference>
<evidence type="ECO:0000313" key="2">
    <source>
        <dbReference type="EMBL" id="KAF2889650.1"/>
    </source>
</evidence>
<reference evidence="2" key="1">
    <citation type="submission" date="2019-08" db="EMBL/GenBank/DDBJ databases">
        <title>The genome of the North American firefly Photinus pyralis.</title>
        <authorList>
            <consortium name="Photinus pyralis genome working group"/>
            <person name="Fallon T.R."/>
            <person name="Sander Lower S.E."/>
            <person name="Weng J.-K."/>
        </authorList>
    </citation>
    <scope>NUCLEOTIDE SEQUENCE</scope>
    <source>
        <strain evidence="2">TRF0915ILg1</strain>
        <tissue evidence="2">Whole body</tissue>
    </source>
</reference>
<organism evidence="2 3">
    <name type="scientific">Ignelater luminosus</name>
    <name type="common">Cucubano</name>
    <name type="synonym">Pyrophorus luminosus</name>
    <dbReference type="NCBI Taxonomy" id="2038154"/>
    <lineage>
        <taxon>Eukaryota</taxon>
        <taxon>Metazoa</taxon>
        <taxon>Ecdysozoa</taxon>
        <taxon>Arthropoda</taxon>
        <taxon>Hexapoda</taxon>
        <taxon>Insecta</taxon>
        <taxon>Pterygota</taxon>
        <taxon>Neoptera</taxon>
        <taxon>Endopterygota</taxon>
        <taxon>Coleoptera</taxon>
        <taxon>Polyphaga</taxon>
        <taxon>Elateriformia</taxon>
        <taxon>Elateroidea</taxon>
        <taxon>Elateridae</taxon>
        <taxon>Agrypninae</taxon>
        <taxon>Pyrophorini</taxon>
        <taxon>Ignelater</taxon>
    </lineage>
</organism>
<dbReference type="PANTHER" id="PTHR46609:SF8">
    <property type="entry name" value="YQAJ VIRAL RECOMBINASE DOMAIN-CONTAINING PROTEIN"/>
    <property type="match status" value="1"/>
</dbReference>
<dbReference type="OrthoDB" id="8194943at2759"/>
<gene>
    <name evidence="2" type="ORF">ILUMI_16523</name>
</gene>
<keyword evidence="3" id="KW-1185">Reference proteome</keyword>
<dbReference type="InterPro" id="IPR011604">
    <property type="entry name" value="PDDEXK-like_dom_sf"/>
</dbReference>
<protein>
    <recommendedName>
        <fullName evidence="1">YqaJ viral recombinase domain-containing protein</fullName>
    </recommendedName>
</protein>
<proteinExistence type="predicted"/>
<dbReference type="Gene3D" id="3.90.320.10">
    <property type="match status" value="1"/>
</dbReference>
<dbReference type="SUPFAM" id="SSF52980">
    <property type="entry name" value="Restriction endonuclease-like"/>
    <property type="match status" value="1"/>
</dbReference>
<dbReference type="AlphaFoldDB" id="A0A8K0G2T0"/>
<evidence type="ECO:0000313" key="3">
    <source>
        <dbReference type="Proteomes" id="UP000801492"/>
    </source>
</evidence>
<dbReference type="InterPro" id="IPR019080">
    <property type="entry name" value="YqaJ_viral_recombinase"/>
</dbReference>
<dbReference type="Proteomes" id="UP000801492">
    <property type="component" value="Unassembled WGS sequence"/>
</dbReference>
<evidence type="ECO:0000259" key="1">
    <source>
        <dbReference type="Pfam" id="PF09588"/>
    </source>
</evidence>
<name>A0A8K0G2T0_IGNLU</name>
<dbReference type="GO" id="GO:0006281">
    <property type="term" value="P:DNA repair"/>
    <property type="evidence" value="ECO:0007669"/>
    <property type="project" value="UniProtKB-ARBA"/>
</dbReference>
<dbReference type="Pfam" id="PF09588">
    <property type="entry name" value="YqaJ"/>
    <property type="match status" value="1"/>
</dbReference>